<evidence type="ECO:0000313" key="10">
    <source>
        <dbReference type="Proteomes" id="UP000191024"/>
    </source>
</evidence>
<comment type="similarity">
    <text evidence="2">Belongs to the SLA2 family.</text>
</comment>
<organism evidence="9 10">
    <name type="scientific">Lachancea mirantina</name>
    <dbReference type="NCBI Taxonomy" id="1230905"/>
    <lineage>
        <taxon>Eukaryota</taxon>
        <taxon>Fungi</taxon>
        <taxon>Dikarya</taxon>
        <taxon>Ascomycota</taxon>
        <taxon>Saccharomycotina</taxon>
        <taxon>Saccharomycetes</taxon>
        <taxon>Saccharomycetales</taxon>
        <taxon>Saccharomycetaceae</taxon>
        <taxon>Lachancea</taxon>
    </lineage>
</organism>
<gene>
    <name evidence="9" type="ORF">LAMI_0F02960G</name>
</gene>
<dbReference type="Pfam" id="PF01608">
    <property type="entry name" value="I_LWEQ"/>
    <property type="match status" value="1"/>
</dbReference>
<dbReference type="InterPro" id="IPR030224">
    <property type="entry name" value="Sla2_fam"/>
</dbReference>
<keyword evidence="4" id="KW-0009">Actin-binding</keyword>
<dbReference type="GO" id="GO:0030136">
    <property type="term" value="C:clathrin-coated vesicle"/>
    <property type="evidence" value="ECO:0007669"/>
    <property type="project" value="TreeGrafter"/>
</dbReference>
<dbReference type="SMART" id="SM00273">
    <property type="entry name" value="ENTH"/>
    <property type="match status" value="1"/>
</dbReference>
<name>A0A1G4JWU5_9SACH</name>
<dbReference type="SUPFAM" id="SSF48464">
    <property type="entry name" value="ENTH/VHS domain"/>
    <property type="match status" value="1"/>
</dbReference>
<dbReference type="SMART" id="SM00307">
    <property type="entry name" value="ILWEQ"/>
    <property type="match status" value="1"/>
</dbReference>
<dbReference type="InterPro" id="IPR002558">
    <property type="entry name" value="ILWEQ_dom"/>
</dbReference>
<evidence type="ECO:0000256" key="4">
    <source>
        <dbReference type="ARBA" id="ARBA00023203"/>
    </source>
</evidence>
<dbReference type="GO" id="GO:0051015">
    <property type="term" value="F:actin filament binding"/>
    <property type="evidence" value="ECO:0007669"/>
    <property type="project" value="TreeGrafter"/>
</dbReference>
<dbReference type="AlphaFoldDB" id="A0A1G4JWU5"/>
<dbReference type="Gene3D" id="1.25.40.90">
    <property type="match status" value="1"/>
</dbReference>
<feature type="region of interest" description="Disordered" evidence="6">
    <location>
        <begin position="262"/>
        <end position="301"/>
    </location>
</feature>
<dbReference type="PANTHER" id="PTHR10407:SF15">
    <property type="entry name" value="HUNTINGTIN INTERACTING PROTEIN 1"/>
    <property type="match status" value="1"/>
</dbReference>
<dbReference type="PANTHER" id="PTHR10407">
    <property type="entry name" value="HUNTINGTIN INTERACTING PROTEIN 1"/>
    <property type="match status" value="1"/>
</dbReference>
<evidence type="ECO:0000256" key="1">
    <source>
        <dbReference type="ARBA" id="ARBA00004496"/>
    </source>
</evidence>
<dbReference type="Proteomes" id="UP000191024">
    <property type="component" value="Chromosome F"/>
</dbReference>
<feature type="compositionally biased region" description="Basic and acidic residues" evidence="6">
    <location>
        <begin position="277"/>
        <end position="290"/>
    </location>
</feature>
<keyword evidence="10" id="KW-1185">Reference proteome</keyword>
<accession>A0A1G4JWU5</accession>
<evidence type="ECO:0000256" key="2">
    <source>
        <dbReference type="ARBA" id="ARBA00010135"/>
    </source>
</evidence>
<evidence type="ECO:0000256" key="3">
    <source>
        <dbReference type="ARBA" id="ARBA00022490"/>
    </source>
</evidence>
<dbReference type="SUPFAM" id="SSF109885">
    <property type="entry name" value="I/LWEQ domain"/>
    <property type="match status" value="1"/>
</dbReference>
<feature type="coiled-coil region" evidence="5">
    <location>
        <begin position="331"/>
        <end position="358"/>
    </location>
</feature>
<reference evidence="10" key="1">
    <citation type="submission" date="2016-03" db="EMBL/GenBank/DDBJ databases">
        <authorList>
            <person name="Devillers H."/>
        </authorList>
    </citation>
    <scope>NUCLEOTIDE SEQUENCE [LARGE SCALE GENOMIC DNA]</scope>
</reference>
<sequence>MSRFEADLEKSIKKACSIEETSPKRKHVRACIVYTWDHKSGRSFFNALKVQPFAQDEVQLFKALITMHKVLQEGHPSVLVEAIRNRDWVESLGRIYAGGSGDGYGRIINEYVNFLVRKLDFHSSHRGFNGTFEYEEYLSLMATSNPDEGYETILDLMDLQDHLDYFSQVLFASISGARVKECKVSALVPLVAESYGIYKFVTSMLRAMVKQTGEEGAMAPLMERYGRQHFRLFEFYADCSSIKFLTSLIKIPKLPTECPSLMESEEGLTSKGPSNVDFRDRSKSASENRDTPPLVPRVITGGNVSSVPPQITGLGLVAAPVVNAMPTGMPMVDFQAQIEQEQARLLAAQRERDAYLQQEHERQLAFQEEQEAMERERQAQLQRQHQEQVAFEEGLRMQQAQNMKLFEQQQVQSDLNALCAQHDRDQVLLQQYDDRVSSLEEELERLNVNVENQLQSKDEQMRGLEEWKDKYEALARLYAQLRQEHLQVLKKLKKVQIQAGSAIEERKKAETKDLMINDYVKKNDVLRKRLDEMVVKLDAKEERGALKRVVELIESLLYGAIYGLDQDWGSGSFYDMASDKATEFALSFTNYVVEGESLDVDGFINNMFGFVCAVAALGNENAAFQVSAFLGELLPEYLRGNDEEKTDKVIDLNVKLQRHLSIMKDMEPALKRIMPFVGGDKSGTVEAILNLIKASIECQKEIGSEIPNEFYKKENRWRDGLISAAKAISVATETMLIADSYERFKVASNEVVASTAQLVAACRVKNPPSQAKLEQCSRIVSSAVKKLVQKPNEAPFTEPLKEMDQQVEIVRLENALEEARKRLGDIRKQSYT</sequence>
<dbReference type="GO" id="GO:0048268">
    <property type="term" value="P:clathrin coat assembly"/>
    <property type="evidence" value="ECO:0007669"/>
    <property type="project" value="TreeGrafter"/>
</dbReference>
<dbReference type="EMBL" id="LT598467">
    <property type="protein sequence ID" value="SCU95584.1"/>
    <property type="molecule type" value="Genomic_DNA"/>
</dbReference>
<dbReference type="GO" id="GO:0007015">
    <property type="term" value="P:actin filament organization"/>
    <property type="evidence" value="ECO:0007669"/>
    <property type="project" value="TreeGrafter"/>
</dbReference>
<protein>
    <submittedName>
        <fullName evidence="9">LAMI_0F02960g1_1</fullName>
    </submittedName>
</protein>
<evidence type="ECO:0000259" key="8">
    <source>
        <dbReference type="PROSITE" id="PS50945"/>
    </source>
</evidence>
<evidence type="ECO:0000313" key="9">
    <source>
        <dbReference type="EMBL" id="SCU95584.1"/>
    </source>
</evidence>
<feature type="domain" description="I/LWEQ" evidence="8">
    <location>
        <begin position="622"/>
        <end position="832"/>
    </location>
</feature>
<comment type="subcellular location">
    <subcellularLocation>
        <location evidence="1">Cytoplasm</location>
    </subcellularLocation>
</comment>
<dbReference type="OrthoDB" id="10262320at2759"/>
<feature type="coiled-coil region" evidence="5">
    <location>
        <begin position="429"/>
        <end position="543"/>
    </location>
</feature>
<evidence type="ECO:0000256" key="5">
    <source>
        <dbReference type="SAM" id="Coils"/>
    </source>
</evidence>
<dbReference type="PROSITE" id="PS50945">
    <property type="entry name" value="I_LWEQ"/>
    <property type="match status" value="1"/>
</dbReference>
<dbReference type="Gene3D" id="1.20.1410.10">
    <property type="entry name" value="I/LWEQ domain"/>
    <property type="match status" value="1"/>
</dbReference>
<dbReference type="GO" id="GO:0080025">
    <property type="term" value="F:phosphatidylinositol-3,5-bisphosphate binding"/>
    <property type="evidence" value="ECO:0007669"/>
    <property type="project" value="TreeGrafter"/>
</dbReference>
<dbReference type="InterPro" id="IPR011417">
    <property type="entry name" value="ANTH_dom"/>
</dbReference>
<dbReference type="InterPro" id="IPR035964">
    <property type="entry name" value="I/LWEQ_dom_sf"/>
</dbReference>
<dbReference type="PROSITE" id="PS50942">
    <property type="entry name" value="ENTH"/>
    <property type="match status" value="1"/>
</dbReference>
<dbReference type="GO" id="GO:0035615">
    <property type="term" value="F:clathrin adaptor activity"/>
    <property type="evidence" value="ECO:0007669"/>
    <property type="project" value="TreeGrafter"/>
</dbReference>
<evidence type="ECO:0000259" key="7">
    <source>
        <dbReference type="PROSITE" id="PS50942"/>
    </source>
</evidence>
<dbReference type="STRING" id="1230905.A0A1G4JWU5"/>
<dbReference type="InterPro" id="IPR008942">
    <property type="entry name" value="ENTH_VHS"/>
</dbReference>
<dbReference type="GO" id="GO:0043325">
    <property type="term" value="F:phosphatidylinositol-3,4-bisphosphate binding"/>
    <property type="evidence" value="ECO:0007669"/>
    <property type="project" value="TreeGrafter"/>
</dbReference>
<dbReference type="GO" id="GO:0006897">
    <property type="term" value="P:endocytosis"/>
    <property type="evidence" value="ECO:0007669"/>
    <property type="project" value="InterPro"/>
</dbReference>
<dbReference type="Pfam" id="PF07651">
    <property type="entry name" value="ANTH"/>
    <property type="match status" value="1"/>
</dbReference>
<feature type="coiled-coil region" evidence="5">
    <location>
        <begin position="800"/>
        <end position="829"/>
    </location>
</feature>
<dbReference type="CDD" id="cd17007">
    <property type="entry name" value="ANTH_N_Sla2p"/>
    <property type="match status" value="1"/>
</dbReference>
<feature type="domain" description="ENTH" evidence="7">
    <location>
        <begin position="1"/>
        <end position="129"/>
    </location>
</feature>
<keyword evidence="3" id="KW-0963">Cytoplasm</keyword>
<dbReference type="GO" id="GO:0032051">
    <property type="term" value="F:clathrin light chain binding"/>
    <property type="evidence" value="ECO:0007669"/>
    <property type="project" value="TreeGrafter"/>
</dbReference>
<evidence type="ECO:0000256" key="6">
    <source>
        <dbReference type="SAM" id="MobiDB-lite"/>
    </source>
</evidence>
<dbReference type="GO" id="GO:0030479">
    <property type="term" value="C:actin cortical patch"/>
    <property type="evidence" value="ECO:0007669"/>
    <property type="project" value="TreeGrafter"/>
</dbReference>
<proteinExistence type="inferred from homology"/>
<dbReference type="InterPro" id="IPR013809">
    <property type="entry name" value="ENTH"/>
</dbReference>
<keyword evidence="5" id="KW-0175">Coiled coil</keyword>